<evidence type="ECO:0000313" key="2">
    <source>
        <dbReference type="Proteomes" id="UP001165122"/>
    </source>
</evidence>
<evidence type="ECO:0000313" key="1">
    <source>
        <dbReference type="EMBL" id="GMI14109.1"/>
    </source>
</evidence>
<reference evidence="2" key="1">
    <citation type="journal article" date="2023" name="Commun. Biol.">
        <title>Genome analysis of Parmales, the sister group of diatoms, reveals the evolutionary specialization of diatoms from phago-mixotrophs to photoautotrophs.</title>
        <authorList>
            <person name="Ban H."/>
            <person name="Sato S."/>
            <person name="Yoshikawa S."/>
            <person name="Yamada K."/>
            <person name="Nakamura Y."/>
            <person name="Ichinomiya M."/>
            <person name="Sato N."/>
            <person name="Blanc-Mathieu R."/>
            <person name="Endo H."/>
            <person name="Kuwata A."/>
            <person name="Ogata H."/>
        </authorList>
    </citation>
    <scope>NUCLEOTIDE SEQUENCE [LARGE SCALE GENOMIC DNA]</scope>
    <source>
        <strain evidence="2">NIES 3700</strain>
    </source>
</reference>
<accession>A0A9W7FK93</accession>
<proteinExistence type="predicted"/>
<protein>
    <submittedName>
        <fullName evidence="1">Uncharacterized protein</fullName>
    </submittedName>
</protein>
<dbReference type="AlphaFoldDB" id="A0A9W7FK93"/>
<dbReference type="SUPFAM" id="SSF51126">
    <property type="entry name" value="Pectin lyase-like"/>
    <property type="match status" value="1"/>
</dbReference>
<gene>
    <name evidence="1" type="ORF">TrLO_g469</name>
</gene>
<sequence>MLMLFNKAVYFTCTADDRSYVWSADGLDLQLAYVHNNCGASTFTGIAFRDGNPHEKYGGVLDVAYSIVNLIRCEFTNNHVDNYDGGGGVYVYSATATFTGVKFEGNTAGQGGTDIYTYGIDIDTYAFVAVKCCPSGYDKVRGDALGTSGDITGDVYSFECTKSMVGANAVRTEDTADAFKNAVAGDEVILNPGTCNKVDGLNDYAML</sequence>
<dbReference type="Proteomes" id="UP001165122">
    <property type="component" value="Unassembled WGS sequence"/>
</dbReference>
<keyword evidence="2" id="KW-1185">Reference proteome</keyword>
<dbReference type="EMBL" id="BRXW01000207">
    <property type="protein sequence ID" value="GMI14109.1"/>
    <property type="molecule type" value="Genomic_DNA"/>
</dbReference>
<comment type="caution">
    <text evidence="1">The sequence shown here is derived from an EMBL/GenBank/DDBJ whole genome shotgun (WGS) entry which is preliminary data.</text>
</comment>
<name>A0A9W7FK93_9STRA</name>
<organism evidence="1 2">
    <name type="scientific">Triparma laevis f. longispina</name>
    <dbReference type="NCBI Taxonomy" id="1714387"/>
    <lineage>
        <taxon>Eukaryota</taxon>
        <taxon>Sar</taxon>
        <taxon>Stramenopiles</taxon>
        <taxon>Ochrophyta</taxon>
        <taxon>Bolidophyceae</taxon>
        <taxon>Parmales</taxon>
        <taxon>Triparmaceae</taxon>
        <taxon>Triparma</taxon>
    </lineage>
</organism>
<dbReference type="InterPro" id="IPR011050">
    <property type="entry name" value="Pectin_lyase_fold/virulence"/>
</dbReference>